<evidence type="ECO:0000256" key="5">
    <source>
        <dbReference type="ARBA" id="ARBA00023136"/>
    </source>
</evidence>
<dbReference type="Pfam" id="PF06814">
    <property type="entry name" value="GOST_TM"/>
    <property type="match status" value="1"/>
</dbReference>
<feature type="transmembrane region" description="Helical" evidence="6">
    <location>
        <begin position="395"/>
        <end position="417"/>
    </location>
</feature>
<feature type="transmembrane region" description="Helical" evidence="6">
    <location>
        <begin position="255"/>
        <end position="277"/>
    </location>
</feature>
<comment type="subcellular location">
    <subcellularLocation>
        <location evidence="1">Membrane</location>
        <topology evidence="1">Multi-pass membrane protein</topology>
    </subcellularLocation>
</comment>
<keyword evidence="4 6" id="KW-1133">Transmembrane helix</keyword>
<feature type="transmembrane region" description="Helical" evidence="6">
    <location>
        <begin position="297"/>
        <end position="316"/>
    </location>
</feature>
<dbReference type="InterPro" id="IPR009637">
    <property type="entry name" value="GPR107/GPR108-like"/>
</dbReference>
<keyword evidence="5 6" id="KW-0472">Membrane</keyword>
<organism evidence="9 10">
    <name type="scientific">Arabidopsis thaliana</name>
    <name type="common">Mouse-ear cress</name>
    <dbReference type="NCBI Taxonomy" id="3702"/>
    <lineage>
        <taxon>Eukaryota</taxon>
        <taxon>Viridiplantae</taxon>
        <taxon>Streptophyta</taxon>
        <taxon>Embryophyta</taxon>
        <taxon>Tracheophyta</taxon>
        <taxon>Spermatophyta</taxon>
        <taxon>Magnoliopsida</taxon>
        <taxon>eudicotyledons</taxon>
        <taxon>Gunneridae</taxon>
        <taxon>Pentapetalae</taxon>
        <taxon>rosids</taxon>
        <taxon>malvids</taxon>
        <taxon>Brassicales</taxon>
        <taxon>Brassicaceae</taxon>
        <taxon>Camelineae</taxon>
        <taxon>Arabidopsis</taxon>
    </lineage>
</organism>
<evidence type="ECO:0000259" key="8">
    <source>
        <dbReference type="Pfam" id="PF06814"/>
    </source>
</evidence>
<feature type="signal peptide" evidence="7">
    <location>
        <begin position="1"/>
        <end position="22"/>
    </location>
</feature>
<feature type="chain" id="PRO_5024893140" description="GOST seven transmembrane domain-containing protein" evidence="7">
    <location>
        <begin position="23"/>
        <end position="516"/>
    </location>
</feature>
<dbReference type="PANTHER" id="PTHR21229">
    <property type="entry name" value="LUNG SEVEN TRANSMEMBRANE RECEPTOR"/>
    <property type="match status" value="1"/>
</dbReference>
<feature type="transmembrane region" description="Helical" evidence="6">
    <location>
        <begin position="223"/>
        <end position="243"/>
    </location>
</feature>
<evidence type="ECO:0000256" key="6">
    <source>
        <dbReference type="SAM" id="Phobius"/>
    </source>
</evidence>
<reference evidence="9 10" key="1">
    <citation type="submission" date="2019-12" db="EMBL/GenBank/DDBJ databases">
        <authorList>
            <person name="Jiao W.-B."/>
            <person name="Schneeberger K."/>
        </authorList>
    </citation>
    <scope>NUCLEOTIDE SEQUENCE [LARGE SCALE GENOMIC DNA]</scope>
    <source>
        <strain evidence="10">cv. C24</strain>
    </source>
</reference>
<dbReference type="PANTHER" id="PTHR21229:SF55">
    <property type="entry name" value="EXPRESSED PROTEIN-RELATED"/>
    <property type="match status" value="1"/>
</dbReference>
<dbReference type="EMBL" id="CACSHJ010000087">
    <property type="protein sequence ID" value="CAA0189543.1"/>
    <property type="molecule type" value="Genomic_DNA"/>
</dbReference>
<evidence type="ECO:0000313" key="9">
    <source>
        <dbReference type="EMBL" id="CAA0189543.1"/>
    </source>
</evidence>
<evidence type="ECO:0000256" key="2">
    <source>
        <dbReference type="ARBA" id="ARBA00022692"/>
    </source>
</evidence>
<evidence type="ECO:0000256" key="7">
    <source>
        <dbReference type="SAM" id="SignalP"/>
    </source>
</evidence>
<dbReference type="InterPro" id="IPR053937">
    <property type="entry name" value="GOST_TM"/>
</dbReference>
<evidence type="ECO:0000256" key="3">
    <source>
        <dbReference type="ARBA" id="ARBA00022729"/>
    </source>
</evidence>
<sequence length="516" mass="58124">MTNLFLGFLVISFCLLGNLIHAADGSIHDYNNSGGFTKIANARYFVGGSEGIYGSELLDVHHASSDTPLLKGNSFIRFDDITFVRTKESASKQNSTLAAAGLVEAILFEVKQRDRVGGSFFKSEDMCCTPKLADAGSCNLGEVMISADPNDPEWPKRIPTFFKRGEEEVKMSPEAVIIKKTGLYTVYFMTCDPELDGATIRGRTVWKNRGGYLQGEKAPLKKFYASMLLAYVVLGLVWFPQVAQYWKDGIQLHSHINFVIAFTMGELAFLYLDFVYLDSAGTSPMEVTVWAITLSSMRKALSRLLLLVISSGFGIVRPTLGGITLKMLLIGVLCFVISESLGLAMQFGNISENGMNYLMLSWAILETCFIQWIFRSLSKTLKKLKLNKRNITKLQLYKMFATVLVIMVVLSFAWIYVEVYLYSSLSQFWKVKWIVPTLWYILSYAMLVLICLFWPPSEKPMRYLYVADMEEETEEEDDLSTAETGMNATKAEYERSERKTLLEAFILLLGNIPGEK</sequence>
<feature type="domain" description="GOST seven transmembrane" evidence="8">
    <location>
        <begin position="219"/>
        <end position="460"/>
    </location>
</feature>
<gene>
    <name evidence="9" type="ORF">C24_LOCUS1104</name>
</gene>
<dbReference type="Proteomes" id="UP000434276">
    <property type="component" value="Unassembled WGS sequence"/>
</dbReference>
<protein>
    <recommendedName>
        <fullName evidence="8">GOST seven transmembrane domain-containing protein</fullName>
    </recommendedName>
</protein>
<feature type="transmembrane region" description="Helical" evidence="6">
    <location>
        <begin position="328"/>
        <end position="348"/>
    </location>
</feature>
<keyword evidence="3 7" id="KW-0732">Signal</keyword>
<evidence type="ECO:0000256" key="4">
    <source>
        <dbReference type="ARBA" id="ARBA00022989"/>
    </source>
</evidence>
<feature type="transmembrane region" description="Helical" evidence="6">
    <location>
        <begin position="354"/>
        <end position="374"/>
    </location>
</feature>
<accession>A0A5S9TR18</accession>
<keyword evidence="2 6" id="KW-0812">Transmembrane</keyword>
<dbReference type="ExpressionAtlas" id="A0A5S9TR18">
    <property type="expression patterns" value="baseline and differential"/>
</dbReference>
<dbReference type="GO" id="GO:0016020">
    <property type="term" value="C:membrane"/>
    <property type="evidence" value="ECO:0007669"/>
    <property type="project" value="UniProtKB-SubCell"/>
</dbReference>
<feature type="transmembrane region" description="Helical" evidence="6">
    <location>
        <begin position="437"/>
        <end position="455"/>
    </location>
</feature>
<dbReference type="AlphaFoldDB" id="A0A5S9TR18"/>
<name>A0A5S9TR18_ARATH</name>
<dbReference type="OrthoDB" id="19932at2759"/>
<evidence type="ECO:0000256" key="1">
    <source>
        <dbReference type="ARBA" id="ARBA00004141"/>
    </source>
</evidence>
<proteinExistence type="predicted"/>
<evidence type="ECO:0000313" key="10">
    <source>
        <dbReference type="Proteomes" id="UP000434276"/>
    </source>
</evidence>